<protein>
    <submittedName>
        <fullName evidence="3">Dienelactone hydrolase family protein</fullName>
    </submittedName>
</protein>
<proteinExistence type="predicted"/>
<dbReference type="EMBL" id="JAJKFT010000010">
    <property type="protein sequence ID" value="MCC9630844.1"/>
    <property type="molecule type" value="Genomic_DNA"/>
</dbReference>
<keyword evidence="4" id="KW-1185">Reference proteome</keyword>
<sequence length="408" mass="44726">MSIYFTCSNCGRPFDLSEDKVGQTFTCDVCSAQVTVPLNSLPRPTPQGEVNPRQLRKVLTFATIAVTLALSAGTIGQVWNLYWDDPVAQQQEQAKRAAEAAERQAEYDKRNAIAARLPQIAYPDLPAPGEFAAKPPLEIPTSWVQSKTGEGPGSRMQLRIYLPPGEHAEKSLPCIVMPPLAANVLAGVSVTPSETYPEALPYVEAGYAVIVYSIDGQIPEKAFEMSDRDFKHNLDRARRRMKDACFGVANGRNAVEYAIRNLPQVDPQRIYAAGSDFAGTISLLLAENEPRLAGCVALAPCIDTKRRTDETTDMFIFHESEQTPSSHPEGIKCPVFLYYPQEEESLDFDDVQDFAQTLTEHDVDVKFVADNAEDVTLEGGVAQSIQWLGERAGSAQAEPETTPPSGDE</sequence>
<keyword evidence="3" id="KW-0378">Hydrolase</keyword>
<dbReference type="AlphaFoldDB" id="A0A9X1MSJ9"/>
<gene>
    <name evidence="3" type="ORF">LOC68_20830</name>
</gene>
<feature type="domain" description="Dienelactone hydrolase" evidence="2">
    <location>
        <begin position="248"/>
        <end position="367"/>
    </location>
</feature>
<dbReference type="Gene3D" id="3.40.50.1820">
    <property type="entry name" value="alpha/beta hydrolase"/>
    <property type="match status" value="1"/>
</dbReference>
<accession>A0A9X1MSJ9</accession>
<dbReference type="Gene3D" id="2.20.28.160">
    <property type="match status" value="1"/>
</dbReference>
<dbReference type="InterPro" id="IPR002925">
    <property type="entry name" value="Dienelactn_hydro"/>
</dbReference>
<dbReference type="GO" id="GO:0016787">
    <property type="term" value="F:hydrolase activity"/>
    <property type="evidence" value="ECO:0007669"/>
    <property type="project" value="UniProtKB-KW"/>
</dbReference>
<comment type="caution">
    <text evidence="3">The sequence shown here is derived from an EMBL/GenBank/DDBJ whole genome shotgun (WGS) entry which is preliminary data.</text>
</comment>
<evidence type="ECO:0000256" key="1">
    <source>
        <dbReference type="SAM" id="MobiDB-lite"/>
    </source>
</evidence>
<feature type="region of interest" description="Disordered" evidence="1">
    <location>
        <begin position="389"/>
        <end position="408"/>
    </location>
</feature>
<name>A0A9X1MSJ9_9BACT</name>
<dbReference type="SUPFAM" id="SSF53474">
    <property type="entry name" value="alpha/beta-Hydrolases"/>
    <property type="match status" value="1"/>
</dbReference>
<evidence type="ECO:0000313" key="4">
    <source>
        <dbReference type="Proteomes" id="UP001139103"/>
    </source>
</evidence>
<dbReference type="InterPro" id="IPR029058">
    <property type="entry name" value="AB_hydrolase_fold"/>
</dbReference>
<dbReference type="Proteomes" id="UP001139103">
    <property type="component" value="Unassembled WGS sequence"/>
</dbReference>
<reference evidence="3" key="1">
    <citation type="submission" date="2021-11" db="EMBL/GenBank/DDBJ databases">
        <title>Genome sequence.</title>
        <authorList>
            <person name="Sun Q."/>
        </authorList>
    </citation>
    <scope>NUCLEOTIDE SEQUENCE</scope>
    <source>
        <strain evidence="3">JC732</strain>
    </source>
</reference>
<dbReference type="Pfam" id="PF01738">
    <property type="entry name" value="DLH"/>
    <property type="match status" value="1"/>
</dbReference>
<dbReference type="InterPro" id="IPR050261">
    <property type="entry name" value="FrsA_esterase"/>
</dbReference>
<evidence type="ECO:0000259" key="2">
    <source>
        <dbReference type="Pfam" id="PF01738"/>
    </source>
</evidence>
<evidence type="ECO:0000313" key="3">
    <source>
        <dbReference type="EMBL" id="MCC9630844.1"/>
    </source>
</evidence>
<dbReference type="PANTHER" id="PTHR22946">
    <property type="entry name" value="DIENELACTONE HYDROLASE DOMAIN-CONTAINING PROTEIN-RELATED"/>
    <property type="match status" value="1"/>
</dbReference>
<organism evidence="3 4">
    <name type="scientific">Blastopirellula sediminis</name>
    <dbReference type="NCBI Taxonomy" id="2894196"/>
    <lineage>
        <taxon>Bacteria</taxon>
        <taxon>Pseudomonadati</taxon>
        <taxon>Planctomycetota</taxon>
        <taxon>Planctomycetia</taxon>
        <taxon>Pirellulales</taxon>
        <taxon>Pirellulaceae</taxon>
        <taxon>Blastopirellula</taxon>
    </lineage>
</organism>
<dbReference type="RefSeq" id="WP_230222318.1">
    <property type="nucleotide sequence ID" value="NZ_JAJKFT010000010.1"/>
</dbReference>